<evidence type="ECO:0000313" key="2">
    <source>
        <dbReference type="EMBL" id="VVD91427.1"/>
    </source>
</evidence>
<keyword evidence="3" id="KW-1185">Reference proteome</keyword>
<evidence type="ECO:0000259" key="1">
    <source>
        <dbReference type="PROSITE" id="PS51301"/>
    </source>
</evidence>
<gene>
    <name evidence="2" type="ORF">PHO31112_01641</name>
</gene>
<evidence type="ECO:0000313" key="3">
    <source>
        <dbReference type="Proteomes" id="UP000343317"/>
    </source>
</evidence>
<dbReference type="RefSeq" id="WP_150620036.1">
    <property type="nucleotide sequence ID" value="NZ_CABPSM010000003.1"/>
</dbReference>
<dbReference type="PROSITE" id="PS51301">
    <property type="entry name" value="KILA_N"/>
    <property type="match status" value="1"/>
</dbReference>
<sequence length="136" mass="15008">MTALVLSGIGIRQDAEGRYCLNDLHRAAGGMKRHAPNEFMRLPTSAELVTELTGDPRFAPVDSQRGGTVPGTFVVKELVYAYAMWISPAFHLKVIRAYDQLVTAPPPVVRKRPISVVCQTYAVRSPQSSLVWKIAK</sequence>
<organism evidence="2 3">
    <name type="scientific">Pandoraea horticolens</name>
    <dbReference type="NCBI Taxonomy" id="2508298"/>
    <lineage>
        <taxon>Bacteria</taxon>
        <taxon>Pseudomonadati</taxon>
        <taxon>Pseudomonadota</taxon>
        <taxon>Betaproteobacteria</taxon>
        <taxon>Burkholderiales</taxon>
        <taxon>Burkholderiaceae</taxon>
        <taxon>Pandoraea</taxon>
    </lineage>
</organism>
<dbReference type="EMBL" id="CABPSM010000003">
    <property type="protein sequence ID" value="VVD91427.1"/>
    <property type="molecule type" value="Genomic_DNA"/>
</dbReference>
<dbReference type="Proteomes" id="UP000343317">
    <property type="component" value="Unassembled WGS sequence"/>
</dbReference>
<dbReference type="Pfam" id="PF04383">
    <property type="entry name" value="KilA-N"/>
    <property type="match status" value="1"/>
</dbReference>
<feature type="domain" description="KilA-N" evidence="1">
    <location>
        <begin position="1"/>
        <end position="101"/>
    </location>
</feature>
<reference evidence="2 3" key="1">
    <citation type="submission" date="2019-08" db="EMBL/GenBank/DDBJ databases">
        <authorList>
            <person name="Peeters C."/>
        </authorList>
    </citation>
    <scope>NUCLEOTIDE SEQUENCE [LARGE SCALE GENOMIC DNA]</scope>
    <source>
        <strain evidence="2 3">LMG 31112</strain>
    </source>
</reference>
<dbReference type="AlphaFoldDB" id="A0A5E4TUG0"/>
<protein>
    <recommendedName>
        <fullName evidence="1">KilA-N domain-containing protein</fullName>
    </recommendedName>
</protein>
<proteinExistence type="predicted"/>
<dbReference type="InterPro" id="IPR017880">
    <property type="entry name" value="KilA_N"/>
</dbReference>
<dbReference type="SMART" id="SM01252">
    <property type="entry name" value="KilA-N"/>
    <property type="match status" value="1"/>
</dbReference>
<accession>A0A5E4TUG0</accession>
<name>A0A5E4TUG0_9BURK</name>
<dbReference type="InterPro" id="IPR018004">
    <property type="entry name" value="KilA/APSES_HTH"/>
</dbReference>